<keyword evidence="3" id="KW-1185">Reference proteome</keyword>
<organism evidence="2 3">
    <name type="scientific">Abyssalbus ytuae</name>
    <dbReference type="NCBI Taxonomy" id="2926907"/>
    <lineage>
        <taxon>Bacteria</taxon>
        <taxon>Pseudomonadati</taxon>
        <taxon>Bacteroidota</taxon>
        <taxon>Flavobacteriia</taxon>
        <taxon>Flavobacteriales</taxon>
        <taxon>Flavobacteriaceae</taxon>
        <taxon>Abyssalbus</taxon>
    </lineage>
</organism>
<accession>A0A9E6ZWS8</accession>
<reference evidence="2" key="1">
    <citation type="submission" date="2022-03" db="EMBL/GenBank/DDBJ databases">
        <title>Description of Abyssus ytuae gen. nov., sp. nov., a novel member of the family Flavobacteriaceae isolated from the sediment of Mariana Trench.</title>
        <authorList>
            <person name="Zhang J."/>
            <person name="Xu X."/>
        </authorList>
    </citation>
    <scope>NUCLEOTIDE SEQUENCE</scope>
    <source>
        <strain evidence="2">MT3330</strain>
    </source>
</reference>
<name>A0A9E6ZWS8_9FLAO</name>
<dbReference type="AlphaFoldDB" id="A0A9E6ZWS8"/>
<evidence type="ECO:0000256" key="1">
    <source>
        <dbReference type="SAM" id="Phobius"/>
    </source>
</evidence>
<dbReference type="RefSeq" id="WP_255841848.1">
    <property type="nucleotide sequence ID" value="NZ_CP094358.1"/>
</dbReference>
<sequence>MFITVREYIVEERRFELKTGKCASGEVQLQLMRRDLRVAFFPFPKKVAQLICLDTGKKIKKSQWSPEIKAAALGMKSNHSVPMWGYYTFTVLALAVFIGVPVGFMNELKNTKQYRQSFVGQSIEQKKLLLQNLNTGDLVATTNNVYRIKNVNAKNVILQTSKNPAEEDIFKKLTNETYPETSFTGKELSIPVSKFVNGMISNTEMIINILNN</sequence>
<gene>
    <name evidence="2" type="ORF">MQE35_12880</name>
</gene>
<dbReference type="KEGG" id="fbm:MQE35_12880"/>
<feature type="transmembrane region" description="Helical" evidence="1">
    <location>
        <begin position="84"/>
        <end position="105"/>
    </location>
</feature>
<evidence type="ECO:0000313" key="3">
    <source>
        <dbReference type="Proteomes" id="UP000831290"/>
    </source>
</evidence>
<protein>
    <submittedName>
        <fullName evidence="2">Uncharacterized protein</fullName>
    </submittedName>
</protein>
<dbReference type="EMBL" id="CP094358">
    <property type="protein sequence ID" value="UOB16627.1"/>
    <property type="molecule type" value="Genomic_DNA"/>
</dbReference>
<proteinExistence type="predicted"/>
<keyword evidence="1" id="KW-1133">Transmembrane helix</keyword>
<evidence type="ECO:0000313" key="2">
    <source>
        <dbReference type="EMBL" id="UOB16627.1"/>
    </source>
</evidence>
<dbReference type="Proteomes" id="UP000831290">
    <property type="component" value="Chromosome"/>
</dbReference>
<keyword evidence="1" id="KW-0812">Transmembrane</keyword>
<keyword evidence="1" id="KW-0472">Membrane</keyword>